<feature type="domain" description="Fibronectin type-III" evidence="6">
    <location>
        <begin position="498"/>
        <end position="593"/>
    </location>
</feature>
<keyword evidence="4" id="KW-0472">Membrane</keyword>
<name>A0ABP6RAY1_9MICC</name>
<evidence type="ECO:0000313" key="8">
    <source>
        <dbReference type="Proteomes" id="UP001501736"/>
    </source>
</evidence>
<proteinExistence type="predicted"/>
<feature type="compositionally biased region" description="Polar residues" evidence="3">
    <location>
        <begin position="46"/>
        <end position="57"/>
    </location>
</feature>
<protein>
    <recommendedName>
        <fullName evidence="6">Fibronectin type-III domain-containing protein</fullName>
    </recommendedName>
</protein>
<evidence type="ECO:0000256" key="2">
    <source>
        <dbReference type="ARBA" id="ARBA00023326"/>
    </source>
</evidence>
<keyword evidence="1" id="KW-0378">Hydrolase</keyword>
<dbReference type="SMART" id="SM00060">
    <property type="entry name" value="FN3"/>
    <property type="match status" value="1"/>
</dbReference>
<dbReference type="SUPFAM" id="SSF49265">
    <property type="entry name" value="Fibronectin type III"/>
    <property type="match status" value="1"/>
</dbReference>
<dbReference type="EMBL" id="BAAAYG010000003">
    <property type="protein sequence ID" value="GAA3282383.1"/>
    <property type="molecule type" value="Genomic_DNA"/>
</dbReference>
<feature type="region of interest" description="Disordered" evidence="3">
    <location>
        <begin position="28"/>
        <end position="58"/>
    </location>
</feature>
<keyword evidence="1" id="KW-0326">Glycosidase</keyword>
<feature type="signal peptide" evidence="5">
    <location>
        <begin position="1"/>
        <end position="30"/>
    </location>
</feature>
<comment type="caution">
    <text evidence="7">The sequence shown here is derived from an EMBL/GenBank/DDBJ whole genome shotgun (WGS) entry which is preliminary data.</text>
</comment>
<evidence type="ECO:0000259" key="6">
    <source>
        <dbReference type="PROSITE" id="PS50853"/>
    </source>
</evidence>
<keyword evidence="4" id="KW-0812">Transmembrane</keyword>
<accession>A0ABP6RAY1</accession>
<keyword evidence="8" id="KW-1185">Reference proteome</keyword>
<feature type="region of interest" description="Disordered" evidence="3">
    <location>
        <begin position="493"/>
        <end position="528"/>
    </location>
</feature>
<gene>
    <name evidence="7" type="ORF">GCM10020260_09320</name>
</gene>
<sequence length="642" mass="70279">MHPSRPSAMPWLLSVLVTPALVLPLTGATAPPSPTEEAREEPLVCTPSSDATSYDMDSSQRWRVTDRSVVDPSIWSGHLVPQDMVADGPASYVGYYDADRHLTVGYRPAPGHPWETRRLSGAAAVVGWDSHNGIDLAVDSAGDLHVAANMHLDDLRYWRTSSPGDLDSLERVETMVSPDREDRVTYPAFRRADDGTLIFDHRNGGAGDGTQYFSVYDPDRRSWSSLVDGPLFDGGASRGSDDYSAYHRITEEPNSDGYYEMTWVWRRTPDAATNSRLSYARSKDLEHWETASGKPLDLPLRRDTAGVVVDDVPEHGGLLNGAERVAEDASGRPVVVYPRLDDAGDHQLFGARPSAEGWETQRLTRWRGSMDLEGEGTLSTPLHLSDVESQSDGSIRADFRCSGPEERARSLILDGRSLKPVAETAIPSNGYPAEITRRRETTPPADHGVLEVVEPADDERRAMFWQSRGTNGDRTFQQTPSPLPLRVYTLEPQTAASPPRQLQAEPSSQGLRLTWRAPRDDGDSPITGYRIETSRDGGMTWRRADHVDGTAARIDPERADGPEDLTVRVTATNRNGAGDGATVVASVPGTMAAVKAEGTAAGPRNAGVPTAAGGGILILLVLAARRRRPTRSRRRRYRPRSR</sequence>
<evidence type="ECO:0000256" key="1">
    <source>
        <dbReference type="ARBA" id="ARBA00023295"/>
    </source>
</evidence>
<feature type="chain" id="PRO_5046335540" description="Fibronectin type-III domain-containing protein" evidence="5">
    <location>
        <begin position="31"/>
        <end position="642"/>
    </location>
</feature>
<dbReference type="InterPro" id="IPR003961">
    <property type="entry name" value="FN3_dom"/>
</dbReference>
<dbReference type="CDD" id="cd00063">
    <property type="entry name" value="FN3"/>
    <property type="match status" value="1"/>
</dbReference>
<dbReference type="Gene3D" id="2.60.40.10">
    <property type="entry name" value="Immunoglobulins"/>
    <property type="match status" value="1"/>
</dbReference>
<dbReference type="RefSeq" id="WP_344718679.1">
    <property type="nucleotide sequence ID" value="NZ_BAAAYG010000003.1"/>
</dbReference>
<evidence type="ECO:0000256" key="5">
    <source>
        <dbReference type="SAM" id="SignalP"/>
    </source>
</evidence>
<dbReference type="Proteomes" id="UP001501736">
    <property type="component" value="Unassembled WGS sequence"/>
</dbReference>
<keyword evidence="2" id="KW-0624">Polysaccharide degradation</keyword>
<dbReference type="PROSITE" id="PS50853">
    <property type="entry name" value="FN3"/>
    <property type="match status" value="1"/>
</dbReference>
<evidence type="ECO:0000313" key="7">
    <source>
        <dbReference type="EMBL" id="GAA3282383.1"/>
    </source>
</evidence>
<reference evidence="8" key="1">
    <citation type="journal article" date="2019" name="Int. J. Syst. Evol. Microbiol.">
        <title>The Global Catalogue of Microorganisms (GCM) 10K type strain sequencing project: providing services to taxonomists for standard genome sequencing and annotation.</title>
        <authorList>
            <consortium name="The Broad Institute Genomics Platform"/>
            <consortium name="The Broad Institute Genome Sequencing Center for Infectious Disease"/>
            <person name="Wu L."/>
            <person name="Ma J."/>
        </authorList>
    </citation>
    <scope>NUCLEOTIDE SEQUENCE [LARGE SCALE GENOMIC DNA]</scope>
    <source>
        <strain evidence="8">JCM 11483</strain>
    </source>
</reference>
<evidence type="ECO:0000256" key="3">
    <source>
        <dbReference type="SAM" id="MobiDB-lite"/>
    </source>
</evidence>
<dbReference type="InterPro" id="IPR013783">
    <property type="entry name" value="Ig-like_fold"/>
</dbReference>
<keyword evidence="5" id="KW-0732">Signal</keyword>
<dbReference type="InterPro" id="IPR036116">
    <property type="entry name" value="FN3_sf"/>
</dbReference>
<evidence type="ECO:0000256" key="4">
    <source>
        <dbReference type="SAM" id="Phobius"/>
    </source>
</evidence>
<keyword evidence="2" id="KW-0119">Carbohydrate metabolism</keyword>
<feature type="transmembrane region" description="Helical" evidence="4">
    <location>
        <begin position="606"/>
        <end position="624"/>
    </location>
</feature>
<dbReference type="Pfam" id="PF00041">
    <property type="entry name" value="fn3"/>
    <property type="match status" value="1"/>
</dbReference>
<organism evidence="7 8">
    <name type="scientific">Nesterenkonia halobia</name>
    <dbReference type="NCBI Taxonomy" id="37922"/>
    <lineage>
        <taxon>Bacteria</taxon>
        <taxon>Bacillati</taxon>
        <taxon>Actinomycetota</taxon>
        <taxon>Actinomycetes</taxon>
        <taxon>Micrococcales</taxon>
        <taxon>Micrococcaceae</taxon>
        <taxon>Nesterenkonia</taxon>
    </lineage>
</organism>
<dbReference type="Pfam" id="PF15892">
    <property type="entry name" value="BNR_4"/>
    <property type="match status" value="1"/>
</dbReference>
<keyword evidence="4" id="KW-1133">Transmembrane helix</keyword>